<dbReference type="Proteomes" id="UP001229421">
    <property type="component" value="Unassembled WGS sequence"/>
</dbReference>
<dbReference type="EMBL" id="JAUHHV010000008">
    <property type="protein sequence ID" value="KAK1415922.1"/>
    <property type="molecule type" value="Genomic_DNA"/>
</dbReference>
<dbReference type="AlphaFoldDB" id="A0AAD8NP29"/>
<gene>
    <name evidence="1" type="ORF">QVD17_31710</name>
</gene>
<keyword evidence="2" id="KW-1185">Reference proteome</keyword>
<name>A0AAD8NP29_TARER</name>
<comment type="caution">
    <text evidence="1">The sequence shown here is derived from an EMBL/GenBank/DDBJ whole genome shotgun (WGS) entry which is preliminary data.</text>
</comment>
<evidence type="ECO:0000313" key="2">
    <source>
        <dbReference type="Proteomes" id="UP001229421"/>
    </source>
</evidence>
<evidence type="ECO:0000313" key="1">
    <source>
        <dbReference type="EMBL" id="KAK1415922.1"/>
    </source>
</evidence>
<sequence length="145" mass="16712">MTMSRATAATMRTQARRLAQISKLMVTFLKNQTGFVRVQDTLGLEIFLVHWRLAARHPLTTPTNNMNEALGMLEESVYYSPRADPRRRGVLDDLSTRAQPHEPQRRYARPAFVAKTNDGRNYFNNREGTIDSHEAARRYRGSFMP</sequence>
<proteinExistence type="predicted"/>
<accession>A0AAD8NP29</accession>
<organism evidence="1 2">
    <name type="scientific">Tagetes erecta</name>
    <name type="common">African marigold</name>
    <dbReference type="NCBI Taxonomy" id="13708"/>
    <lineage>
        <taxon>Eukaryota</taxon>
        <taxon>Viridiplantae</taxon>
        <taxon>Streptophyta</taxon>
        <taxon>Embryophyta</taxon>
        <taxon>Tracheophyta</taxon>
        <taxon>Spermatophyta</taxon>
        <taxon>Magnoliopsida</taxon>
        <taxon>eudicotyledons</taxon>
        <taxon>Gunneridae</taxon>
        <taxon>Pentapetalae</taxon>
        <taxon>asterids</taxon>
        <taxon>campanulids</taxon>
        <taxon>Asterales</taxon>
        <taxon>Asteraceae</taxon>
        <taxon>Asteroideae</taxon>
        <taxon>Heliantheae alliance</taxon>
        <taxon>Tageteae</taxon>
        <taxon>Tagetes</taxon>
    </lineage>
</organism>
<protein>
    <submittedName>
        <fullName evidence="1">Uncharacterized protein</fullName>
    </submittedName>
</protein>
<reference evidence="1" key="1">
    <citation type="journal article" date="2023" name="bioRxiv">
        <title>Improved chromosome-level genome assembly for marigold (Tagetes erecta).</title>
        <authorList>
            <person name="Jiang F."/>
            <person name="Yuan L."/>
            <person name="Wang S."/>
            <person name="Wang H."/>
            <person name="Xu D."/>
            <person name="Wang A."/>
            <person name="Fan W."/>
        </authorList>
    </citation>
    <scope>NUCLEOTIDE SEQUENCE</scope>
    <source>
        <strain evidence="1">WSJ</strain>
        <tissue evidence="1">Leaf</tissue>
    </source>
</reference>